<organism evidence="3 4">
    <name type="scientific">Ancylostoma duodenale</name>
    <dbReference type="NCBI Taxonomy" id="51022"/>
    <lineage>
        <taxon>Eukaryota</taxon>
        <taxon>Metazoa</taxon>
        <taxon>Ecdysozoa</taxon>
        <taxon>Nematoda</taxon>
        <taxon>Chromadorea</taxon>
        <taxon>Rhabditida</taxon>
        <taxon>Rhabditina</taxon>
        <taxon>Rhabditomorpha</taxon>
        <taxon>Strongyloidea</taxon>
        <taxon>Ancylostomatidae</taxon>
        <taxon>Ancylostomatinae</taxon>
        <taxon>Ancylostoma</taxon>
    </lineage>
</organism>
<feature type="compositionally biased region" description="Low complexity" evidence="1">
    <location>
        <begin position="28"/>
        <end position="42"/>
    </location>
</feature>
<keyword evidence="2" id="KW-0812">Transmembrane</keyword>
<dbReference type="AlphaFoldDB" id="A0A0C2DCC7"/>
<dbReference type="OrthoDB" id="1894652at2759"/>
<gene>
    <name evidence="3" type="ORF">ANCDUO_02164</name>
</gene>
<dbReference type="Proteomes" id="UP000054047">
    <property type="component" value="Unassembled WGS sequence"/>
</dbReference>
<dbReference type="EMBL" id="KN726670">
    <property type="protein sequence ID" value="KIH67498.1"/>
    <property type="molecule type" value="Genomic_DNA"/>
</dbReference>
<feature type="region of interest" description="Disordered" evidence="1">
    <location>
        <begin position="26"/>
        <end position="45"/>
    </location>
</feature>
<evidence type="ECO:0000256" key="2">
    <source>
        <dbReference type="SAM" id="Phobius"/>
    </source>
</evidence>
<accession>A0A0C2DCC7</accession>
<protein>
    <submittedName>
        <fullName evidence="3">Uncharacterized protein</fullName>
    </submittedName>
</protein>
<feature type="transmembrane region" description="Helical" evidence="2">
    <location>
        <begin position="62"/>
        <end position="79"/>
    </location>
</feature>
<evidence type="ECO:0000256" key="1">
    <source>
        <dbReference type="SAM" id="MobiDB-lite"/>
    </source>
</evidence>
<keyword evidence="4" id="KW-1185">Reference proteome</keyword>
<keyword evidence="2" id="KW-0472">Membrane</keyword>
<evidence type="ECO:0000313" key="3">
    <source>
        <dbReference type="EMBL" id="KIH67498.1"/>
    </source>
</evidence>
<keyword evidence="2" id="KW-1133">Transmembrane helix</keyword>
<reference evidence="3 4" key="1">
    <citation type="submission" date="2013-12" db="EMBL/GenBank/DDBJ databases">
        <title>Draft genome of the parsitic nematode Ancylostoma duodenale.</title>
        <authorList>
            <person name="Mitreva M."/>
        </authorList>
    </citation>
    <scope>NUCLEOTIDE SEQUENCE [LARGE SCALE GENOMIC DNA]</scope>
    <source>
        <strain evidence="3 4">Zhejiang</strain>
    </source>
</reference>
<sequence>MRVVARSLKLGSTLIRASTFRYCSAAESSGSNATPATPSSSTDDFDEFVDSLGRDITDMNKWMYIVPVVIFVVISNAMTPEGGGEG</sequence>
<name>A0A0C2DCC7_9BILA</name>
<proteinExistence type="predicted"/>
<evidence type="ECO:0000313" key="4">
    <source>
        <dbReference type="Proteomes" id="UP000054047"/>
    </source>
</evidence>